<dbReference type="AlphaFoldDB" id="K1UIW2"/>
<protein>
    <submittedName>
        <fullName evidence="2">Uncharacterized protein</fullName>
    </submittedName>
</protein>
<organism evidence="2">
    <name type="scientific">human gut metagenome</name>
    <dbReference type="NCBI Taxonomy" id="408170"/>
    <lineage>
        <taxon>unclassified sequences</taxon>
        <taxon>metagenomes</taxon>
        <taxon>organismal metagenomes</taxon>
    </lineage>
</organism>
<proteinExistence type="predicted"/>
<feature type="region of interest" description="Disordered" evidence="1">
    <location>
        <begin position="1"/>
        <end position="20"/>
    </location>
</feature>
<gene>
    <name evidence="2" type="ORF">LEA_01877</name>
</gene>
<feature type="compositionally biased region" description="Basic and acidic residues" evidence="1">
    <location>
        <begin position="1"/>
        <end position="12"/>
    </location>
</feature>
<dbReference type="EMBL" id="AJWY01001311">
    <property type="protein sequence ID" value="EKC79969.1"/>
    <property type="molecule type" value="Genomic_DNA"/>
</dbReference>
<name>K1UIW2_9ZZZZ</name>
<reference evidence="2" key="1">
    <citation type="journal article" date="2013" name="Environ. Microbiol.">
        <title>Microbiota from the distal guts of lean and obese adolescents exhibit partial functional redundancy besides clear differences in community structure.</title>
        <authorList>
            <person name="Ferrer M."/>
            <person name="Ruiz A."/>
            <person name="Lanza F."/>
            <person name="Haange S.B."/>
            <person name="Oberbach A."/>
            <person name="Till H."/>
            <person name="Bargiela R."/>
            <person name="Campoy C."/>
            <person name="Segura M.T."/>
            <person name="Richter M."/>
            <person name="von Bergen M."/>
            <person name="Seifert J."/>
            <person name="Suarez A."/>
        </authorList>
    </citation>
    <scope>NUCLEOTIDE SEQUENCE</scope>
</reference>
<evidence type="ECO:0000313" key="2">
    <source>
        <dbReference type="EMBL" id="EKC79969.1"/>
    </source>
</evidence>
<sequence length="52" mass="5843">MGKIKPYKEQDSSKQTAQEPMMATYHQSAIPMDDFINSIPRDALAEALLFAL</sequence>
<comment type="caution">
    <text evidence="2">The sequence shown here is derived from an EMBL/GenBank/DDBJ whole genome shotgun (WGS) entry which is preliminary data.</text>
</comment>
<evidence type="ECO:0000256" key="1">
    <source>
        <dbReference type="SAM" id="MobiDB-lite"/>
    </source>
</evidence>
<accession>K1UIW2</accession>
<feature type="non-terminal residue" evidence="2">
    <location>
        <position position="52"/>
    </location>
</feature>